<dbReference type="PANTHER" id="PTHR21686">
    <property type="entry name" value="DEOXYNUCLEOTIDYLTRANSFERASE TERMINAL-INTERACTING PROTEIN 2"/>
    <property type="match status" value="1"/>
</dbReference>
<dbReference type="PANTHER" id="PTHR21686:SF12">
    <property type="entry name" value="DEOXYNUCLEOTIDYLTRANSFERASE TERMINAL-INTERACTING PROTEIN 2"/>
    <property type="match status" value="1"/>
</dbReference>
<dbReference type="AlphaFoldDB" id="A0AAW1NQ67"/>
<protein>
    <recommendedName>
        <fullName evidence="4">Fcf2 pre-rRNA processing C-terminal domain-containing protein</fullName>
    </recommendedName>
</protein>
<evidence type="ECO:0000256" key="2">
    <source>
        <dbReference type="ARBA" id="ARBA00023242"/>
    </source>
</evidence>
<feature type="region of interest" description="Disordered" evidence="3">
    <location>
        <begin position="291"/>
        <end position="326"/>
    </location>
</feature>
<keyword evidence="6" id="KW-1185">Reference proteome</keyword>
<reference evidence="5 6" key="1">
    <citation type="journal article" date="2024" name="Nat. Commun.">
        <title>Phylogenomics reveals the evolutionary origins of lichenization in chlorophyte algae.</title>
        <authorList>
            <person name="Puginier C."/>
            <person name="Libourel C."/>
            <person name="Otte J."/>
            <person name="Skaloud P."/>
            <person name="Haon M."/>
            <person name="Grisel S."/>
            <person name="Petersen M."/>
            <person name="Berrin J.G."/>
            <person name="Delaux P.M."/>
            <person name="Dal Grande F."/>
            <person name="Keller J."/>
        </authorList>
    </citation>
    <scope>NUCLEOTIDE SEQUENCE [LARGE SCALE GENOMIC DNA]</scope>
    <source>
        <strain evidence="5 6">SAG 2036</strain>
    </source>
</reference>
<dbReference type="Pfam" id="PF08698">
    <property type="entry name" value="Fcf2"/>
    <property type="match status" value="1"/>
</dbReference>
<dbReference type="Proteomes" id="UP001465755">
    <property type="component" value="Unassembled WGS sequence"/>
</dbReference>
<organism evidence="5 6">
    <name type="scientific">Symbiochloris irregularis</name>
    <dbReference type="NCBI Taxonomy" id="706552"/>
    <lineage>
        <taxon>Eukaryota</taxon>
        <taxon>Viridiplantae</taxon>
        <taxon>Chlorophyta</taxon>
        <taxon>core chlorophytes</taxon>
        <taxon>Trebouxiophyceae</taxon>
        <taxon>Trebouxiales</taxon>
        <taxon>Trebouxiaceae</taxon>
        <taxon>Symbiochloris</taxon>
    </lineage>
</organism>
<keyword evidence="2" id="KW-0539">Nucleus</keyword>
<name>A0AAW1NQ67_9CHLO</name>
<evidence type="ECO:0000259" key="4">
    <source>
        <dbReference type="Pfam" id="PF08698"/>
    </source>
</evidence>
<feature type="domain" description="Fcf2 pre-rRNA processing C-terminal" evidence="4">
    <location>
        <begin position="201"/>
        <end position="293"/>
    </location>
</feature>
<feature type="compositionally biased region" description="Basic residues" evidence="3">
    <location>
        <begin position="307"/>
        <end position="326"/>
    </location>
</feature>
<gene>
    <name evidence="5" type="ORF">WJX73_005964</name>
</gene>
<dbReference type="InterPro" id="IPR014810">
    <property type="entry name" value="Fcf2_C"/>
</dbReference>
<dbReference type="InterPro" id="IPR039883">
    <property type="entry name" value="Fcf2/DNTTIP2"/>
</dbReference>
<feature type="region of interest" description="Disordered" evidence="3">
    <location>
        <begin position="1"/>
        <end position="64"/>
    </location>
</feature>
<evidence type="ECO:0000313" key="6">
    <source>
        <dbReference type="Proteomes" id="UP001465755"/>
    </source>
</evidence>
<feature type="region of interest" description="Disordered" evidence="3">
    <location>
        <begin position="173"/>
        <end position="202"/>
    </location>
</feature>
<evidence type="ECO:0000256" key="1">
    <source>
        <dbReference type="ARBA" id="ARBA00004604"/>
    </source>
</evidence>
<comment type="caution">
    <text evidence="5">The sequence shown here is derived from an EMBL/GenBank/DDBJ whole genome shotgun (WGS) entry which is preliminary data.</text>
</comment>
<dbReference type="GO" id="GO:0005730">
    <property type="term" value="C:nucleolus"/>
    <property type="evidence" value="ECO:0007669"/>
    <property type="project" value="UniProtKB-SubCell"/>
</dbReference>
<proteinExistence type="predicted"/>
<dbReference type="EMBL" id="JALJOQ010000199">
    <property type="protein sequence ID" value="KAK9789962.1"/>
    <property type="molecule type" value="Genomic_DNA"/>
</dbReference>
<evidence type="ECO:0000256" key="3">
    <source>
        <dbReference type="SAM" id="MobiDB-lite"/>
    </source>
</evidence>
<evidence type="ECO:0000313" key="5">
    <source>
        <dbReference type="EMBL" id="KAK9789962.1"/>
    </source>
</evidence>
<feature type="region of interest" description="Disordered" evidence="3">
    <location>
        <begin position="121"/>
        <end position="142"/>
    </location>
</feature>
<dbReference type="GO" id="GO:0006396">
    <property type="term" value="P:RNA processing"/>
    <property type="evidence" value="ECO:0007669"/>
    <property type="project" value="TreeGrafter"/>
</dbReference>
<dbReference type="GO" id="GO:0003723">
    <property type="term" value="F:RNA binding"/>
    <property type="evidence" value="ECO:0007669"/>
    <property type="project" value="TreeGrafter"/>
</dbReference>
<accession>A0AAW1NQ67</accession>
<comment type="subcellular location">
    <subcellularLocation>
        <location evidence="1">Nucleus</location>
        <location evidence="1">Nucleolus</location>
    </subcellularLocation>
</comment>
<feature type="compositionally biased region" description="Low complexity" evidence="3">
    <location>
        <begin position="296"/>
        <end position="306"/>
    </location>
</feature>
<sequence length="326" mass="36836">MVSLRSGTDTEDNEGIEATSSRRPYAAKHATKPQRTGADSDQPLAVLREEDSGSDEPGCDWPLARQILADLQELRARNGDTAPFEGSQAATEPLQQSYAGVWNSNGFKGWLDYHLGNTEEDGTGLCSEPPLRLGGEGDRASDDQLDKALPWHPVSRLVDGRAIMDAAEAHLQEDEHAAEQVSLGPRDKTRERRKELRQAPKTAGRDWYDLPATRIDDKVKRDLRLLRLRSAMDPKRFYKSPDSTKFPKFFQVGTVVAGPQEFYSGRMTKRNRKASITEELLADKALREQRKRRFGRLQAQRQQWAGRRGRKTSNARIKKHRKAPKH</sequence>
<feature type="compositionally biased region" description="Basic and acidic residues" evidence="3">
    <location>
        <begin position="185"/>
        <end position="202"/>
    </location>
</feature>